<dbReference type="EMBL" id="CP036317">
    <property type="protein sequence ID" value="QDV21417.1"/>
    <property type="molecule type" value="Genomic_DNA"/>
</dbReference>
<evidence type="ECO:0000313" key="1">
    <source>
        <dbReference type="EMBL" id="QDV21417.1"/>
    </source>
</evidence>
<organism evidence="1 2">
    <name type="scientific">Gimesia panareensis</name>
    <dbReference type="NCBI Taxonomy" id="2527978"/>
    <lineage>
        <taxon>Bacteria</taxon>
        <taxon>Pseudomonadati</taxon>
        <taxon>Planctomycetota</taxon>
        <taxon>Planctomycetia</taxon>
        <taxon>Planctomycetales</taxon>
        <taxon>Planctomycetaceae</taxon>
        <taxon>Gimesia</taxon>
    </lineage>
</organism>
<evidence type="ECO:0000313" key="2">
    <source>
        <dbReference type="Proteomes" id="UP000320839"/>
    </source>
</evidence>
<dbReference type="AlphaFoldDB" id="A0A518FYH6"/>
<accession>A0A518FYH6</accession>
<dbReference type="Proteomes" id="UP000320839">
    <property type="component" value="Chromosome"/>
</dbReference>
<proteinExistence type="predicted"/>
<reference evidence="1 2" key="1">
    <citation type="submission" date="2019-02" db="EMBL/GenBank/DDBJ databases">
        <title>Deep-cultivation of Planctomycetes and their phenomic and genomic characterization uncovers novel biology.</title>
        <authorList>
            <person name="Wiegand S."/>
            <person name="Jogler M."/>
            <person name="Boedeker C."/>
            <person name="Pinto D."/>
            <person name="Vollmers J."/>
            <person name="Rivas-Marin E."/>
            <person name="Kohn T."/>
            <person name="Peeters S.H."/>
            <person name="Heuer A."/>
            <person name="Rast P."/>
            <person name="Oberbeckmann S."/>
            <person name="Bunk B."/>
            <person name="Jeske O."/>
            <person name="Meyerdierks A."/>
            <person name="Storesund J.E."/>
            <person name="Kallscheuer N."/>
            <person name="Luecker S."/>
            <person name="Lage O.M."/>
            <person name="Pohl T."/>
            <person name="Merkel B.J."/>
            <person name="Hornburger P."/>
            <person name="Mueller R.-W."/>
            <person name="Bruemmer F."/>
            <person name="Labrenz M."/>
            <person name="Spormann A.M."/>
            <person name="Op den Camp H."/>
            <person name="Overmann J."/>
            <person name="Amann R."/>
            <person name="Jetten M.S.M."/>
            <person name="Mascher T."/>
            <person name="Medema M.H."/>
            <person name="Devos D.P."/>
            <person name="Kaster A.-K."/>
            <person name="Ovreas L."/>
            <person name="Rohde M."/>
            <person name="Galperin M.Y."/>
            <person name="Jogler C."/>
        </authorList>
    </citation>
    <scope>NUCLEOTIDE SEQUENCE [LARGE SCALE GENOMIC DNA]</scope>
    <source>
        <strain evidence="1 2">Pan153</strain>
    </source>
</reference>
<protein>
    <submittedName>
        <fullName evidence="1">Uncharacterized protein</fullName>
    </submittedName>
</protein>
<sequence>MARNTKQSSRMSQIDSLAEQIFIRMCATTHHGFDATHYVRKAYEFAQAFYQSIDDLKQISHTESAINAPEID</sequence>
<gene>
    <name evidence="1" type="ORF">Pan153_61050</name>
</gene>
<name>A0A518FYH6_9PLAN</name>